<keyword evidence="1" id="KW-0732">Signal</keyword>
<dbReference type="GO" id="GO:0005975">
    <property type="term" value="P:carbohydrate metabolic process"/>
    <property type="evidence" value="ECO:0007669"/>
    <property type="project" value="InterPro"/>
</dbReference>
<dbReference type="InterPro" id="IPR014718">
    <property type="entry name" value="GH-type_carb-bd"/>
</dbReference>
<dbReference type="Pfam" id="PF17678">
    <property type="entry name" value="Glyco_hydro_92N"/>
    <property type="match status" value="1"/>
</dbReference>
<feature type="signal peptide" evidence="1">
    <location>
        <begin position="1"/>
        <end position="25"/>
    </location>
</feature>
<reference evidence="4 5" key="1">
    <citation type="submission" date="2020-08" db="EMBL/GenBank/DDBJ databases">
        <title>Genomic Encyclopedia of Type Strains, Phase IV (KMG-IV): sequencing the most valuable type-strain genomes for metagenomic binning, comparative biology and taxonomic classification.</title>
        <authorList>
            <person name="Goeker M."/>
        </authorList>
    </citation>
    <scope>NUCLEOTIDE SEQUENCE [LARGE SCALE GENOMIC DNA]</scope>
    <source>
        <strain evidence="4 5">DSM 27203</strain>
    </source>
</reference>
<dbReference type="InterPro" id="IPR050883">
    <property type="entry name" value="PNGase"/>
</dbReference>
<dbReference type="PANTHER" id="PTHR12143:SF43">
    <property type="entry name" value="PUTATIVE-RELATED"/>
    <property type="match status" value="1"/>
</dbReference>
<dbReference type="GO" id="GO:0000224">
    <property type="term" value="F:peptide-N4-(N-acetyl-beta-glucosaminyl)asparagine amidase activity"/>
    <property type="evidence" value="ECO:0007669"/>
    <property type="project" value="TreeGrafter"/>
</dbReference>
<dbReference type="NCBIfam" id="TIGR01180">
    <property type="entry name" value="aman2_put"/>
    <property type="match status" value="1"/>
</dbReference>
<evidence type="ECO:0000259" key="3">
    <source>
        <dbReference type="Pfam" id="PF17678"/>
    </source>
</evidence>
<keyword evidence="5" id="KW-1185">Reference proteome</keyword>
<organism evidence="4 5">
    <name type="scientific">Stakelama sediminis</name>
    <dbReference type="NCBI Taxonomy" id="463200"/>
    <lineage>
        <taxon>Bacteria</taxon>
        <taxon>Pseudomonadati</taxon>
        <taxon>Pseudomonadota</taxon>
        <taxon>Alphaproteobacteria</taxon>
        <taxon>Sphingomonadales</taxon>
        <taxon>Sphingomonadaceae</taxon>
        <taxon>Stakelama</taxon>
    </lineage>
</organism>
<dbReference type="FunFam" id="1.20.1050.60:FF:000001">
    <property type="entry name" value="Putative alpha-1,2-mannosidase"/>
    <property type="match status" value="1"/>
</dbReference>
<feature type="chain" id="PRO_5032685364" evidence="1">
    <location>
        <begin position="26"/>
        <end position="785"/>
    </location>
</feature>
<dbReference type="InterPro" id="IPR012939">
    <property type="entry name" value="Glyco_hydro_92"/>
</dbReference>
<evidence type="ECO:0000259" key="2">
    <source>
        <dbReference type="Pfam" id="PF07971"/>
    </source>
</evidence>
<dbReference type="PANTHER" id="PTHR12143">
    <property type="entry name" value="PEPTIDE N-GLYCANASE PNGASE -RELATED"/>
    <property type="match status" value="1"/>
</dbReference>
<dbReference type="SUPFAM" id="SSF48208">
    <property type="entry name" value="Six-hairpin glycosidases"/>
    <property type="match status" value="1"/>
</dbReference>
<dbReference type="Gene3D" id="2.70.98.10">
    <property type="match status" value="1"/>
</dbReference>
<accession>A0A840YXG8</accession>
<dbReference type="GO" id="GO:0005829">
    <property type="term" value="C:cytosol"/>
    <property type="evidence" value="ECO:0007669"/>
    <property type="project" value="TreeGrafter"/>
</dbReference>
<name>A0A840YXG8_9SPHN</name>
<dbReference type="Gene3D" id="1.20.1050.60">
    <property type="entry name" value="alpha-1,2-mannosidase"/>
    <property type="match status" value="1"/>
</dbReference>
<dbReference type="EMBL" id="JACIJI010000001">
    <property type="protein sequence ID" value="MBB5718240.1"/>
    <property type="molecule type" value="Genomic_DNA"/>
</dbReference>
<evidence type="ECO:0000313" key="5">
    <source>
        <dbReference type="Proteomes" id="UP000554342"/>
    </source>
</evidence>
<dbReference type="Proteomes" id="UP000554342">
    <property type="component" value="Unassembled WGS sequence"/>
</dbReference>
<dbReference type="Gene3D" id="1.20.1610.10">
    <property type="entry name" value="alpha-1,2-mannosidases domains"/>
    <property type="match status" value="1"/>
</dbReference>
<dbReference type="RefSeq" id="WP_184001909.1">
    <property type="nucleotide sequence ID" value="NZ_BAABIF010000004.1"/>
</dbReference>
<proteinExistence type="predicted"/>
<dbReference type="GO" id="GO:0006516">
    <property type="term" value="P:glycoprotein catabolic process"/>
    <property type="evidence" value="ECO:0007669"/>
    <property type="project" value="TreeGrafter"/>
</dbReference>
<dbReference type="InterPro" id="IPR008928">
    <property type="entry name" value="6-hairpin_glycosidase_sf"/>
</dbReference>
<comment type="caution">
    <text evidence="4">The sequence shown here is derived from an EMBL/GenBank/DDBJ whole genome shotgun (WGS) entry which is preliminary data.</text>
</comment>
<dbReference type="InterPro" id="IPR005887">
    <property type="entry name" value="GH92_a_mannosidase_put"/>
</dbReference>
<evidence type="ECO:0000313" key="4">
    <source>
        <dbReference type="EMBL" id="MBB5718240.1"/>
    </source>
</evidence>
<sequence>MKLIASTALNCAAAALIATSALAPAAEARTAQAQAASPQPQLVDLINPLMGTDNSYELSYGNVYPAIAVPWGMNSWSPVTGKMGSGWGYTYETHKINGIKQTHQPSPWMNDYAAFALFAETGPLKIKEADRASWFSHKAEVSHPYDYKVYLADYDVTAEVAPTARAAQFRFTFPKSDDAHILIDGYAGGSMVKIEPEKRRIIGYVRNNHGGVPKNFHNYFVAQFDHDFTVTRTWDDNGQVTADTSREGDHVGAVVSFRTTKGEQVHVKVASSFISPEQAERNLDREIGSDSFDTTEAKAKAAWEKQLAKVRVDDPNLDNRRTFYSALYRMLQFPREFFEYDAQGKVVHYSPYDGKVHPGYMYTDNGFWDTWRAVFPFFALMYPERDSQMMQGLVNTYKEGGWLPEWASPGYRDVMIGSNSANIIADAYINGVRGFDVNALYDAMIKNATTDKGRPTDKKGNVISAVGREGVDWYNKLGYVPYDVGINENAARTLEYATADFSISQLAKALGKTKDAAFYAQHAQNYRKLYDPASGWMRGRNRDGSWETPFNPFKWGDAFTEGNAWHYSWAVMQDVQGLINLMGGRQKFVDRLDSVFTTPPVFDDSYYGQVIHEIREMQIVDMGQYAHGNQPIQHMIYLYDWAGAPWKAQYHARDVMKKLYSATPDGYPGDEDNGQTSAWYVFSALGFYPVTPASGQYAIGSPLFRHVTLTMPSGKTLTIDAQNNSPANVYIQSVTLNGKPHARTYLTHDALEQGGALTFVMGPKPNKQWGASPADVPFSMSAPAK</sequence>
<dbReference type="FunFam" id="1.20.1610.10:FF:000001">
    <property type="entry name" value="Putative alpha-1,2-mannosidase"/>
    <property type="match status" value="1"/>
</dbReference>
<dbReference type="Pfam" id="PF07971">
    <property type="entry name" value="Glyco_hydro_92"/>
    <property type="match status" value="1"/>
</dbReference>
<gene>
    <name evidence="4" type="ORF">FHR23_001147</name>
</gene>
<protein>
    <submittedName>
        <fullName evidence="4">Putative alpha-1,2-mannosidase</fullName>
    </submittedName>
</protein>
<dbReference type="GO" id="GO:0030246">
    <property type="term" value="F:carbohydrate binding"/>
    <property type="evidence" value="ECO:0007669"/>
    <property type="project" value="InterPro"/>
</dbReference>
<dbReference type="InterPro" id="IPR041371">
    <property type="entry name" value="GH92_N"/>
</dbReference>
<dbReference type="FunFam" id="3.30.2080.10:FF:000001">
    <property type="entry name" value="Alpha-1,2-mannosidase subfamily"/>
    <property type="match status" value="1"/>
</dbReference>
<evidence type="ECO:0000256" key="1">
    <source>
        <dbReference type="SAM" id="SignalP"/>
    </source>
</evidence>
<dbReference type="AlphaFoldDB" id="A0A840YXG8"/>
<dbReference type="Gene3D" id="3.30.2080.10">
    <property type="entry name" value="GH92 mannosidase domain"/>
    <property type="match status" value="1"/>
</dbReference>
<feature type="domain" description="Glycosyl hydrolase family 92 N-terminal" evidence="3">
    <location>
        <begin position="46"/>
        <end position="272"/>
    </location>
</feature>
<feature type="domain" description="Glycosyl hydrolase family 92" evidence="2">
    <location>
        <begin position="278"/>
        <end position="763"/>
    </location>
</feature>